<dbReference type="Pfam" id="PF05510">
    <property type="entry name" value="Sarcoglycan_2"/>
    <property type="match status" value="1"/>
</dbReference>
<evidence type="ECO:0000256" key="2">
    <source>
        <dbReference type="SAM" id="Phobius"/>
    </source>
</evidence>
<evidence type="ECO:0000259" key="4">
    <source>
        <dbReference type="Pfam" id="PF05510"/>
    </source>
</evidence>
<dbReference type="InterPro" id="IPR008908">
    <property type="entry name" value="Sarcoglycan_alpha/epsilon"/>
</dbReference>
<proteinExistence type="predicted"/>
<feature type="compositionally biased region" description="Polar residues" evidence="1">
    <location>
        <begin position="399"/>
        <end position="409"/>
    </location>
</feature>
<protein>
    <submittedName>
        <fullName evidence="5">Epsilon-sarcoglycan</fullName>
    </submittedName>
</protein>
<dbReference type="PANTHER" id="PTHR10132">
    <property type="entry name" value="ALPHA-/EPSILON-SARCOGLYCAN FAMILY MEMBER"/>
    <property type="match status" value="1"/>
</dbReference>
<keyword evidence="2" id="KW-1133">Transmembrane helix</keyword>
<accession>A0A9Q1BCJ4</accession>
<sequence length="423" mass="47376">MDTEVLSMCALQIAIISCLAISSSSQQEVSHLEGTAHEFFQHELKREVYFDKFSLDPEEKVTFNPSLVSFPGLPQWMNYTQNNQTASGYLYGTPTTLDVGSLELEVFGENLDTFEASRVLLTIQINELSNENFPQHHVTLFIQNHNIEDVLLKNIQEQLISGLSQFWGQSSNIFLYDIKSASQLGLRNPIPSNNDNKDGVQVTLSSSHIPPTNLVSAYEEIELSCSNETNSPVPADFKEFQETFEILWCRTTFTTLTAVSTATTNRQPIDLGGEYDAPVLAMEQSSDFIGFLIIVAIPLLILFTIIVTLCCLMFFNRQGIEKRNQETPEIQLAHHSMIRQASQELRNLSNRRDGGPTPVGSSTPQLATTPNLRGRRTPTRTVLPHQTPPPPYRLPPAARQTQETSFSTPRESRRLSEPTQSKG</sequence>
<evidence type="ECO:0000313" key="5">
    <source>
        <dbReference type="EMBL" id="KAJ8019592.1"/>
    </source>
</evidence>
<dbReference type="AlphaFoldDB" id="A0A9Q1BCJ4"/>
<evidence type="ECO:0000313" key="6">
    <source>
        <dbReference type="Proteomes" id="UP001152320"/>
    </source>
</evidence>
<evidence type="ECO:0000256" key="3">
    <source>
        <dbReference type="SAM" id="SignalP"/>
    </source>
</evidence>
<comment type="caution">
    <text evidence="5">The sequence shown here is derived from an EMBL/GenBank/DDBJ whole genome shotgun (WGS) entry which is preliminary data.</text>
</comment>
<gene>
    <name evidence="5" type="ORF">HOLleu_41242</name>
</gene>
<evidence type="ECO:0000256" key="1">
    <source>
        <dbReference type="SAM" id="MobiDB-lite"/>
    </source>
</evidence>
<dbReference type="InterPro" id="IPR015919">
    <property type="entry name" value="Cadherin-like_sf"/>
</dbReference>
<dbReference type="InterPro" id="IPR048346">
    <property type="entry name" value="Sarcoglycan_N"/>
</dbReference>
<reference evidence="5" key="1">
    <citation type="submission" date="2021-10" db="EMBL/GenBank/DDBJ databases">
        <title>Tropical sea cucumber genome reveals ecological adaptation and Cuvierian tubules defense mechanism.</title>
        <authorList>
            <person name="Chen T."/>
        </authorList>
    </citation>
    <scope>NUCLEOTIDE SEQUENCE</scope>
    <source>
        <strain evidence="5">Nanhai2018</strain>
        <tissue evidence="5">Muscle</tissue>
    </source>
</reference>
<dbReference type="SUPFAM" id="SSF49313">
    <property type="entry name" value="Cadherin-like"/>
    <property type="match status" value="1"/>
</dbReference>
<dbReference type="PANTHER" id="PTHR10132:SF14">
    <property type="entry name" value="SARCOGLYCAN ALPHA, ISOFORM C"/>
    <property type="match status" value="1"/>
</dbReference>
<feature type="compositionally biased region" description="Polar residues" evidence="1">
    <location>
        <begin position="359"/>
        <end position="371"/>
    </location>
</feature>
<keyword evidence="6" id="KW-1185">Reference proteome</keyword>
<dbReference type="GO" id="GO:0016012">
    <property type="term" value="C:sarcoglycan complex"/>
    <property type="evidence" value="ECO:0007669"/>
    <property type="project" value="InterPro"/>
</dbReference>
<keyword evidence="3" id="KW-0732">Signal</keyword>
<keyword evidence="2" id="KW-0812">Transmembrane</keyword>
<feature type="region of interest" description="Disordered" evidence="1">
    <location>
        <begin position="348"/>
        <end position="423"/>
    </location>
</feature>
<dbReference type="EMBL" id="JAIZAY010000023">
    <property type="protein sequence ID" value="KAJ8019592.1"/>
    <property type="molecule type" value="Genomic_DNA"/>
</dbReference>
<keyword evidence="2" id="KW-0472">Membrane</keyword>
<name>A0A9Q1BCJ4_HOLLE</name>
<dbReference type="Proteomes" id="UP001152320">
    <property type="component" value="Chromosome 23"/>
</dbReference>
<dbReference type="GO" id="GO:0005509">
    <property type="term" value="F:calcium ion binding"/>
    <property type="evidence" value="ECO:0007669"/>
    <property type="project" value="InterPro"/>
</dbReference>
<feature type="transmembrane region" description="Helical" evidence="2">
    <location>
        <begin position="288"/>
        <end position="315"/>
    </location>
</feature>
<feature type="domain" description="Sarcoglycan alpha/epsilon N-terminal" evidence="4">
    <location>
        <begin position="34"/>
        <end position="124"/>
    </location>
</feature>
<dbReference type="OrthoDB" id="10019906at2759"/>
<feature type="chain" id="PRO_5040217113" evidence="3">
    <location>
        <begin position="26"/>
        <end position="423"/>
    </location>
</feature>
<organism evidence="5 6">
    <name type="scientific">Holothuria leucospilota</name>
    <name type="common">Black long sea cucumber</name>
    <name type="synonym">Mertensiothuria leucospilota</name>
    <dbReference type="NCBI Taxonomy" id="206669"/>
    <lineage>
        <taxon>Eukaryota</taxon>
        <taxon>Metazoa</taxon>
        <taxon>Echinodermata</taxon>
        <taxon>Eleutherozoa</taxon>
        <taxon>Echinozoa</taxon>
        <taxon>Holothuroidea</taxon>
        <taxon>Aspidochirotacea</taxon>
        <taxon>Aspidochirotida</taxon>
        <taxon>Holothuriidae</taxon>
        <taxon>Holothuria</taxon>
    </lineage>
</organism>
<feature type="signal peptide" evidence="3">
    <location>
        <begin position="1"/>
        <end position="25"/>
    </location>
</feature>